<sequence length="65" mass="7504">MIYFARYYRVLKAIQNSAKQEWSGESIHGLHTSALGEKTPDGRRWDPPYTPPEQPSDPTQQQTEN</sequence>
<evidence type="ECO:0000313" key="2">
    <source>
        <dbReference type="EMBL" id="CUK19102.1"/>
    </source>
</evidence>
<dbReference type="RefSeq" id="WP_131726354.1">
    <property type="nucleotide sequence ID" value="NZ_CYUD01000021.1"/>
</dbReference>
<reference evidence="3" key="1">
    <citation type="submission" date="2015-09" db="EMBL/GenBank/DDBJ databases">
        <authorList>
            <person name="Rodrigo-Torres L."/>
            <person name="Arahal D.R."/>
        </authorList>
    </citation>
    <scope>NUCLEOTIDE SEQUENCE [LARGE SCALE GENOMIC DNA]</scope>
    <source>
        <strain evidence="3">CECT 5091</strain>
    </source>
</reference>
<dbReference type="EMBL" id="CYUD01000021">
    <property type="protein sequence ID" value="CUK19102.1"/>
    <property type="molecule type" value="Genomic_DNA"/>
</dbReference>
<name>A0A0P1IKH2_9RHOB</name>
<dbReference type="STRING" id="1715692.RUE5091_04345"/>
<accession>A0A0P1IKH2</accession>
<gene>
    <name evidence="2" type="ORF">RUE5091_04345</name>
</gene>
<dbReference type="AlphaFoldDB" id="A0A0P1IKH2"/>
<feature type="compositionally biased region" description="Polar residues" evidence="1">
    <location>
        <begin position="56"/>
        <end position="65"/>
    </location>
</feature>
<evidence type="ECO:0000256" key="1">
    <source>
        <dbReference type="SAM" id="MobiDB-lite"/>
    </source>
</evidence>
<protein>
    <submittedName>
        <fullName evidence="2">Uncharacterized protein</fullName>
    </submittedName>
</protein>
<keyword evidence="3" id="KW-1185">Reference proteome</keyword>
<feature type="region of interest" description="Disordered" evidence="1">
    <location>
        <begin position="20"/>
        <end position="65"/>
    </location>
</feature>
<proteinExistence type="predicted"/>
<organism evidence="2 3">
    <name type="scientific">Ruegeria denitrificans</name>
    <dbReference type="NCBI Taxonomy" id="1715692"/>
    <lineage>
        <taxon>Bacteria</taxon>
        <taxon>Pseudomonadati</taxon>
        <taxon>Pseudomonadota</taxon>
        <taxon>Alphaproteobacteria</taxon>
        <taxon>Rhodobacterales</taxon>
        <taxon>Roseobacteraceae</taxon>
        <taxon>Ruegeria</taxon>
    </lineage>
</organism>
<dbReference type="Proteomes" id="UP000051260">
    <property type="component" value="Unassembled WGS sequence"/>
</dbReference>
<evidence type="ECO:0000313" key="3">
    <source>
        <dbReference type="Proteomes" id="UP000051260"/>
    </source>
</evidence>